<dbReference type="SUPFAM" id="SSF53681">
    <property type="entry name" value="Aspartate/glutamate racemase"/>
    <property type="match status" value="2"/>
</dbReference>
<dbReference type="PANTHER" id="PTHR21198:SF2">
    <property type="entry name" value="GLUTAMATE RACEMASE"/>
    <property type="match status" value="1"/>
</dbReference>
<dbReference type="Pfam" id="PF01177">
    <property type="entry name" value="Asp_Glu_race"/>
    <property type="match status" value="1"/>
</dbReference>
<dbReference type="GO" id="GO:0008881">
    <property type="term" value="F:glutamate racemase activity"/>
    <property type="evidence" value="ECO:0007669"/>
    <property type="project" value="UniProtKB-UniRule"/>
</dbReference>
<reference evidence="8 9" key="1">
    <citation type="submission" date="2019-07" db="EMBL/GenBank/DDBJ databases">
        <title>The pathways for chlorine oxyanion respiration interact through the shared metabolite chlorate.</title>
        <authorList>
            <person name="Barnum T.P."/>
            <person name="Cheng Y."/>
            <person name="Hill K.A."/>
            <person name="Lucas L.N."/>
            <person name="Carlson H.K."/>
            <person name="Coates J.D."/>
        </authorList>
    </citation>
    <scope>NUCLEOTIDE SEQUENCE [LARGE SCALE GENOMIC DNA]</scope>
    <source>
        <strain evidence="8 9">BK-1</strain>
    </source>
</reference>
<keyword evidence="5 7" id="KW-0413">Isomerase</keyword>
<keyword evidence="6 7" id="KW-0961">Cell wall biogenesis/degradation</keyword>
<evidence type="ECO:0000256" key="1">
    <source>
        <dbReference type="ARBA" id="ARBA00001602"/>
    </source>
</evidence>
<evidence type="ECO:0000256" key="4">
    <source>
        <dbReference type="ARBA" id="ARBA00022984"/>
    </source>
</evidence>
<comment type="caution">
    <text evidence="8">The sequence shown here is derived from an EMBL/GenBank/DDBJ whole genome shotgun (WGS) entry which is preliminary data.</text>
</comment>
<dbReference type="InterPro" id="IPR001920">
    <property type="entry name" value="Asp/Glu_race"/>
</dbReference>
<feature type="active site" description="Proton donor/acceptor" evidence="7">
    <location>
        <position position="77"/>
    </location>
</feature>
<dbReference type="EC" id="5.1.1.3" evidence="2 7"/>
<dbReference type="FunFam" id="3.40.50.1860:FF:000001">
    <property type="entry name" value="Glutamate racemase"/>
    <property type="match status" value="1"/>
</dbReference>
<dbReference type="PROSITE" id="PS00924">
    <property type="entry name" value="ASP_GLU_RACEMASE_2"/>
    <property type="match status" value="1"/>
</dbReference>
<dbReference type="PANTHER" id="PTHR21198">
    <property type="entry name" value="GLUTAMATE RACEMASE"/>
    <property type="match status" value="1"/>
</dbReference>
<dbReference type="OrthoDB" id="9801055at2"/>
<dbReference type="InterPro" id="IPR015942">
    <property type="entry name" value="Asp/Glu/hydantoin_racemase"/>
</dbReference>
<evidence type="ECO:0000256" key="5">
    <source>
        <dbReference type="ARBA" id="ARBA00023235"/>
    </source>
</evidence>
<evidence type="ECO:0000313" key="8">
    <source>
        <dbReference type="EMBL" id="TVO77095.1"/>
    </source>
</evidence>
<keyword evidence="4 7" id="KW-0573">Peptidoglycan synthesis</keyword>
<dbReference type="EMBL" id="VMNH01000005">
    <property type="protein sequence ID" value="TVO77095.1"/>
    <property type="molecule type" value="Genomic_DNA"/>
</dbReference>
<proteinExistence type="inferred from homology"/>
<evidence type="ECO:0000313" key="9">
    <source>
        <dbReference type="Proteomes" id="UP000316649"/>
    </source>
</evidence>
<dbReference type="InterPro" id="IPR033134">
    <property type="entry name" value="Asp/Glu_racemase_AS_2"/>
</dbReference>
<comment type="function">
    <text evidence="7">Provides the (R)-glutamate required for cell wall biosynthesis.</text>
</comment>
<dbReference type="UniPathway" id="UPA00219"/>
<dbReference type="NCBIfam" id="TIGR00067">
    <property type="entry name" value="glut_race"/>
    <property type="match status" value="1"/>
</dbReference>
<name>A0A557SI43_9GAMM</name>
<evidence type="ECO:0000256" key="3">
    <source>
        <dbReference type="ARBA" id="ARBA00022960"/>
    </source>
</evidence>
<feature type="binding site" evidence="7">
    <location>
        <begin position="188"/>
        <end position="189"/>
    </location>
    <ligand>
        <name>substrate</name>
    </ligand>
</feature>
<comment type="pathway">
    <text evidence="7">Cell wall biogenesis; peptidoglycan biosynthesis.</text>
</comment>
<evidence type="ECO:0000256" key="2">
    <source>
        <dbReference type="ARBA" id="ARBA00013090"/>
    </source>
</evidence>
<feature type="binding site" evidence="7">
    <location>
        <begin position="14"/>
        <end position="15"/>
    </location>
    <ligand>
        <name>substrate</name>
    </ligand>
</feature>
<keyword evidence="3 7" id="KW-0133">Cell shape</keyword>
<dbReference type="Gene3D" id="3.40.50.1860">
    <property type="match status" value="2"/>
</dbReference>
<dbReference type="InterPro" id="IPR004391">
    <property type="entry name" value="Glu_race"/>
</dbReference>
<feature type="active site" description="Proton donor/acceptor" evidence="7">
    <location>
        <position position="187"/>
    </location>
</feature>
<evidence type="ECO:0000256" key="6">
    <source>
        <dbReference type="ARBA" id="ARBA00023316"/>
    </source>
</evidence>
<organism evidence="8 9">
    <name type="scientific">Sedimenticola selenatireducens</name>
    <dbReference type="NCBI Taxonomy" id="191960"/>
    <lineage>
        <taxon>Bacteria</taxon>
        <taxon>Pseudomonadati</taxon>
        <taxon>Pseudomonadota</taxon>
        <taxon>Gammaproteobacteria</taxon>
        <taxon>Chromatiales</taxon>
        <taxon>Sedimenticolaceae</taxon>
        <taxon>Sedimenticola</taxon>
    </lineage>
</organism>
<dbReference type="AlphaFoldDB" id="A0A557SI43"/>
<dbReference type="GO" id="GO:0008360">
    <property type="term" value="P:regulation of cell shape"/>
    <property type="evidence" value="ECO:0007669"/>
    <property type="project" value="UniProtKB-KW"/>
</dbReference>
<sequence>MIDQACATPIGVFDSGIGGLSVLRHIHQHLPSESLIYVADTGHLPYGPRSSSYVIERARIIARFLVDQGVKAIVVACNTATAAAIVALRDEFSLPVIGVEPGVKPAISQSRSGIVGVLATEGTLGSEKFKRLVVEHGASQQVIVQPCHGWVEQIEQGDLFSDQTRTLVGAAVEPLLRQGADTLVLGCTHYPFLAPIIREVTGPGIVLVDTGQAIALELQRRLQRLSLLGDADNSGTIRFWSSGDPSQMVTQVGRLWPQPLSVDRLPEGFC</sequence>
<dbReference type="GO" id="GO:0071555">
    <property type="term" value="P:cell wall organization"/>
    <property type="evidence" value="ECO:0007669"/>
    <property type="project" value="UniProtKB-KW"/>
</dbReference>
<comment type="catalytic activity">
    <reaction evidence="1 7">
        <text>L-glutamate = D-glutamate</text>
        <dbReference type="Rhea" id="RHEA:12813"/>
        <dbReference type="ChEBI" id="CHEBI:29985"/>
        <dbReference type="ChEBI" id="CHEBI:29986"/>
        <dbReference type="EC" id="5.1.1.3"/>
    </reaction>
</comment>
<feature type="binding site" evidence="7">
    <location>
        <begin position="78"/>
        <end position="79"/>
    </location>
    <ligand>
        <name>substrate</name>
    </ligand>
</feature>
<accession>A0A557SI43</accession>
<dbReference type="InterPro" id="IPR018187">
    <property type="entry name" value="Asp/Glu_racemase_AS_1"/>
</dbReference>
<dbReference type="GO" id="GO:0009252">
    <property type="term" value="P:peptidoglycan biosynthetic process"/>
    <property type="evidence" value="ECO:0007669"/>
    <property type="project" value="UniProtKB-UniRule"/>
</dbReference>
<gene>
    <name evidence="7" type="primary">murI</name>
    <name evidence="8" type="ORF">FHP88_03950</name>
</gene>
<feature type="binding site" evidence="7">
    <location>
        <begin position="46"/>
        <end position="47"/>
    </location>
    <ligand>
        <name>substrate</name>
    </ligand>
</feature>
<dbReference type="HAMAP" id="MF_00258">
    <property type="entry name" value="Glu_racemase"/>
    <property type="match status" value="1"/>
</dbReference>
<dbReference type="PROSITE" id="PS00923">
    <property type="entry name" value="ASP_GLU_RACEMASE_1"/>
    <property type="match status" value="1"/>
</dbReference>
<protein>
    <recommendedName>
        <fullName evidence="2 7">Glutamate racemase</fullName>
        <ecNumber evidence="2 7">5.1.1.3</ecNumber>
    </recommendedName>
</protein>
<evidence type="ECO:0000256" key="7">
    <source>
        <dbReference type="HAMAP-Rule" id="MF_00258"/>
    </source>
</evidence>
<comment type="similarity">
    <text evidence="7">Belongs to the aspartate/glutamate racemases family.</text>
</comment>
<keyword evidence="9" id="KW-1185">Reference proteome</keyword>
<dbReference type="Proteomes" id="UP000316649">
    <property type="component" value="Unassembled WGS sequence"/>
</dbReference>